<dbReference type="PANTHER" id="PTHR33428">
    <property type="entry name" value="CHLOROPHYLLASE-2, CHLOROPLASTIC"/>
    <property type="match status" value="1"/>
</dbReference>
<dbReference type="Pfam" id="PF12740">
    <property type="entry name" value="PETase"/>
    <property type="match status" value="1"/>
</dbReference>
<dbReference type="EMBL" id="CP000807">
    <property type="protein sequence ID" value="ACB54440.1"/>
    <property type="molecule type" value="Genomic_DNA"/>
</dbReference>
<dbReference type="InterPro" id="IPR041127">
    <property type="entry name" value="PET_hydrolase/cutinase-like"/>
</dbReference>
<dbReference type="eggNOG" id="COG4188">
    <property type="taxonomic scope" value="Bacteria"/>
</dbReference>
<dbReference type="KEGG" id="cyt:cce_5094"/>
<protein>
    <recommendedName>
        <fullName evidence="1">PET hydrolase/cutinase-like domain-containing protein</fullName>
    </recommendedName>
</protein>
<sequence length="342" mass="37399">MKTLPKLTFSLGLISLTLSSILIDSPVYGQSFSRYSVNSFMTTIESDETDIYYPQSSLEPLPMVVFLTGALVEKEEYTQFAQDLASYGFIVAISNHRQVIPAFNFDGQLPELSQITNTLNYFQQEHENSASPLFGKINLELLGAVGHSHGGGAVLQSTEGQCNFPFCTGTFQLPSELKAVIGYGMNRFNFFTNQFEVTNNQGIPVGFIQGSLDGIATPDEAINTFNLVQSPPKALITIDGANHYSITDSNNPLGANPDPQEATLNQLEANQLIAQWTAIFLLAHLENNSTAYNLIYRDTNTDSRVSIISQSVPEPTTTKGFILITILGLLGLIRVHLKSSVS</sequence>
<evidence type="ECO:0000259" key="1">
    <source>
        <dbReference type="Pfam" id="PF12740"/>
    </source>
</evidence>
<proteinExistence type="predicted"/>
<evidence type="ECO:0000313" key="3">
    <source>
        <dbReference type="Proteomes" id="UP000001203"/>
    </source>
</evidence>
<gene>
    <name evidence="2" type="ordered locus">cce_5094</name>
</gene>
<reference evidence="2 3" key="1">
    <citation type="journal article" date="2008" name="Proc. Natl. Acad. Sci. U.S.A.">
        <title>The genome of Cyanothece 51142, a unicellular diazotrophic cyanobacterium important in the marine nitrogen cycle.</title>
        <authorList>
            <person name="Welsh E.A."/>
            <person name="Liberton M."/>
            <person name="Stoeckel J."/>
            <person name="Loh T."/>
            <person name="Elvitigala T."/>
            <person name="Wang C."/>
            <person name="Wollam A."/>
            <person name="Fulton R.S."/>
            <person name="Clifton S.W."/>
            <person name="Jacobs J.M."/>
            <person name="Aurora R."/>
            <person name="Ghosh B.K."/>
            <person name="Sherman L.A."/>
            <person name="Smith R.D."/>
            <person name="Wilson R.K."/>
            <person name="Pakrasi H.B."/>
        </authorList>
    </citation>
    <scope>NUCLEOTIDE SEQUENCE [LARGE SCALE GENOMIC DNA]</scope>
    <source>
        <strain evidence="3">ATCC 51142 / BH68</strain>
    </source>
</reference>
<dbReference type="BRENDA" id="3.1.1.14">
    <property type="organism ID" value="8115"/>
</dbReference>
<evidence type="ECO:0000313" key="2">
    <source>
        <dbReference type="EMBL" id="ACB54440.1"/>
    </source>
</evidence>
<name>B1X2S9_CROS5</name>
<dbReference type="InterPro" id="IPR029058">
    <property type="entry name" value="AB_hydrolase_fold"/>
</dbReference>
<dbReference type="PANTHER" id="PTHR33428:SF14">
    <property type="entry name" value="CARBOXYLESTERASE TYPE B DOMAIN-CONTAINING PROTEIN"/>
    <property type="match status" value="1"/>
</dbReference>
<accession>B1X2S9</accession>
<dbReference type="AlphaFoldDB" id="B1X2S9"/>
<organism evidence="2 3">
    <name type="scientific">Crocosphaera subtropica (strain ATCC 51142 / BH68)</name>
    <name type="common">Cyanothece sp. (strain ATCC 51142)</name>
    <dbReference type="NCBI Taxonomy" id="43989"/>
    <lineage>
        <taxon>Bacteria</taxon>
        <taxon>Bacillati</taxon>
        <taxon>Cyanobacteriota</taxon>
        <taxon>Cyanophyceae</taxon>
        <taxon>Oscillatoriophycideae</taxon>
        <taxon>Chroococcales</taxon>
        <taxon>Aphanothecaceae</taxon>
        <taxon>Crocosphaera</taxon>
        <taxon>Crocosphaera subtropica</taxon>
    </lineage>
</organism>
<keyword evidence="3" id="KW-1185">Reference proteome</keyword>
<dbReference type="RefSeq" id="WP_009547837.1">
    <property type="nucleotide sequence ID" value="NC_010547.1"/>
</dbReference>
<dbReference type="STRING" id="43989.cce_5094"/>
<dbReference type="HOGENOM" id="CLU_052938_0_0_3"/>
<dbReference type="ESTHER" id="cyaa5-b1x2s9">
    <property type="family name" value="Chlorophyllase"/>
</dbReference>
<dbReference type="SUPFAM" id="SSF53474">
    <property type="entry name" value="alpha/beta-Hydrolases"/>
    <property type="match status" value="1"/>
</dbReference>
<dbReference type="OrthoDB" id="9814760at2"/>
<dbReference type="Gene3D" id="3.40.50.1820">
    <property type="entry name" value="alpha/beta hydrolase"/>
    <property type="match status" value="1"/>
</dbReference>
<feature type="domain" description="PET hydrolase/cutinase-like" evidence="1">
    <location>
        <begin position="50"/>
        <end position="254"/>
    </location>
</feature>
<dbReference type="Proteomes" id="UP000001203">
    <property type="component" value="Chromosome linear"/>
</dbReference>